<dbReference type="GO" id="GO:0016787">
    <property type="term" value="F:hydrolase activity"/>
    <property type="evidence" value="ECO:0007669"/>
    <property type="project" value="TreeGrafter"/>
</dbReference>
<dbReference type="Gene3D" id="2.120.10.30">
    <property type="entry name" value="TolB, C-terminal domain"/>
    <property type="match status" value="1"/>
</dbReference>
<dbReference type="Pfam" id="PF03088">
    <property type="entry name" value="Str_synth"/>
    <property type="match status" value="1"/>
</dbReference>
<organism evidence="5 6">
    <name type="scientific">Oceanibacterium hippocampi</name>
    <dbReference type="NCBI Taxonomy" id="745714"/>
    <lineage>
        <taxon>Bacteria</taxon>
        <taxon>Pseudomonadati</taxon>
        <taxon>Pseudomonadota</taxon>
        <taxon>Alphaproteobacteria</taxon>
        <taxon>Sneathiellales</taxon>
        <taxon>Sneathiellaceae</taxon>
        <taxon>Oceanibacterium</taxon>
    </lineage>
</organism>
<evidence type="ECO:0000256" key="1">
    <source>
        <dbReference type="ARBA" id="ARBA00009191"/>
    </source>
</evidence>
<dbReference type="InterPro" id="IPR011042">
    <property type="entry name" value="6-blade_b-propeller_TolB-like"/>
</dbReference>
<gene>
    <name evidence="5" type="ORF">OCH7691_04127</name>
</gene>
<dbReference type="InterPro" id="IPR018119">
    <property type="entry name" value="Strictosidine_synth_cons-reg"/>
</dbReference>
<keyword evidence="6" id="KW-1185">Reference proteome</keyword>
<dbReference type="OrthoDB" id="8872498at2"/>
<name>A0A1Y5TYG8_9PROT</name>
<keyword evidence="2" id="KW-0597">Phosphoprotein</keyword>
<accession>A0A1Y5TYG8</accession>
<evidence type="ECO:0000259" key="4">
    <source>
        <dbReference type="Pfam" id="PF03088"/>
    </source>
</evidence>
<reference evidence="5 6" key="1">
    <citation type="submission" date="2017-03" db="EMBL/GenBank/DDBJ databases">
        <authorList>
            <person name="Afonso C.L."/>
            <person name="Miller P.J."/>
            <person name="Scott M.A."/>
            <person name="Spackman E."/>
            <person name="Goraichik I."/>
            <person name="Dimitrov K.M."/>
            <person name="Suarez D.L."/>
            <person name="Swayne D.E."/>
        </authorList>
    </citation>
    <scope>NUCLEOTIDE SEQUENCE [LARGE SCALE GENOMIC DNA]</scope>
    <source>
        <strain evidence="5 6">CECT 7691</strain>
    </source>
</reference>
<evidence type="ECO:0000313" key="6">
    <source>
        <dbReference type="Proteomes" id="UP000193200"/>
    </source>
</evidence>
<dbReference type="SUPFAM" id="SSF63829">
    <property type="entry name" value="Calcium-dependent phosphotriesterase"/>
    <property type="match status" value="1"/>
</dbReference>
<sequence length="373" mass="40110">MSLARDIVDRIFFPNRDVHAIPVLDGGFSPNKRLDAARTLVQFEKPDGLAAGPDGRLYVSAGSTVFACSGDGFGTVERFAGTDGPAGALAWTPNNRLLVAVEGRGVHAFEVDGKSTGILETVERKPLRCVTGLAVAADGMVYATEGSDRNVTGDWLVDLMQNRKGRGRLVVCDEDLSEGRTVQGGLSWPAGVAVAHDEAEILVTEAWSHRLSAVSRPNGAVRVLKRNFAGYPGRIVRGSAGDYWVAFFALRTQLTEFVLRETSFRVKMMDRVPPELWIGPSLGDHVDYREPTQVGRIKKLGIQKPWAPARSYGLIARIDGDGEAHESLHSRVSGHLHGITAAAEIAGRLYVLSRGHGQLAVIPLSAVEEGGVA</sequence>
<dbReference type="AlphaFoldDB" id="A0A1Y5TYG8"/>
<evidence type="ECO:0000256" key="3">
    <source>
        <dbReference type="ARBA" id="ARBA00023180"/>
    </source>
</evidence>
<proteinExistence type="inferred from homology"/>
<comment type="similarity">
    <text evidence="1">Belongs to the strictosidine synthase family.</text>
</comment>
<dbReference type="RefSeq" id="WP_085885474.1">
    <property type="nucleotide sequence ID" value="NZ_FWFR01000005.1"/>
</dbReference>
<dbReference type="PANTHER" id="PTHR10426:SF88">
    <property type="entry name" value="ADIPOCYTE PLASMA MEMBRANE-ASSOCIATED PROTEIN HEMOMUCIN-RELATED"/>
    <property type="match status" value="1"/>
</dbReference>
<dbReference type="EMBL" id="FWFR01000005">
    <property type="protein sequence ID" value="SLN76539.1"/>
    <property type="molecule type" value="Genomic_DNA"/>
</dbReference>
<dbReference type="InParanoid" id="A0A1Y5TYG8"/>
<dbReference type="PANTHER" id="PTHR10426">
    <property type="entry name" value="STRICTOSIDINE SYNTHASE-RELATED"/>
    <property type="match status" value="1"/>
</dbReference>
<evidence type="ECO:0000256" key="2">
    <source>
        <dbReference type="ARBA" id="ARBA00022553"/>
    </source>
</evidence>
<keyword evidence="3" id="KW-0325">Glycoprotein</keyword>
<evidence type="ECO:0000313" key="5">
    <source>
        <dbReference type="EMBL" id="SLN76539.1"/>
    </source>
</evidence>
<protein>
    <submittedName>
        <fullName evidence="5">NHL repeat protein</fullName>
    </submittedName>
</protein>
<dbReference type="Proteomes" id="UP000193200">
    <property type="component" value="Unassembled WGS sequence"/>
</dbReference>
<feature type="domain" description="Strictosidine synthase conserved region" evidence="4">
    <location>
        <begin position="133"/>
        <end position="210"/>
    </location>
</feature>